<feature type="domain" description="Exonuclease" evidence="5">
    <location>
        <begin position="269"/>
        <end position="445"/>
    </location>
</feature>
<dbReference type="GO" id="GO:0004527">
    <property type="term" value="F:exonuclease activity"/>
    <property type="evidence" value="ECO:0007669"/>
    <property type="project" value="UniProtKB-KW"/>
</dbReference>
<feature type="compositionally biased region" description="Polar residues" evidence="4">
    <location>
        <begin position="162"/>
        <end position="171"/>
    </location>
</feature>
<keyword evidence="3" id="KW-0269">Exonuclease</keyword>
<dbReference type="PANTHER" id="PTHR12801:SF114">
    <property type="entry name" value="EXONUCLEASE, PUTATIVE (AFU_ORTHOLOGUE AFUA_7G00870)-RELATED"/>
    <property type="match status" value="1"/>
</dbReference>
<evidence type="ECO:0000256" key="2">
    <source>
        <dbReference type="ARBA" id="ARBA00022801"/>
    </source>
</evidence>
<feature type="region of interest" description="Disordered" evidence="4">
    <location>
        <begin position="157"/>
        <end position="190"/>
    </location>
</feature>
<evidence type="ECO:0000313" key="7">
    <source>
        <dbReference type="Proteomes" id="UP000034112"/>
    </source>
</evidence>
<dbReference type="CDD" id="cd06137">
    <property type="entry name" value="DEDDh_RNase"/>
    <property type="match status" value="1"/>
</dbReference>
<comment type="caution">
    <text evidence="6">The sequence shown here is derived from an EMBL/GenBank/DDBJ whole genome shotgun (WGS) entry which is preliminary data.</text>
</comment>
<dbReference type="EMBL" id="JOKZ01000133">
    <property type="protein sequence ID" value="KKP02868.1"/>
    <property type="molecule type" value="Genomic_DNA"/>
</dbReference>
<feature type="compositionally biased region" description="Basic and acidic residues" evidence="4">
    <location>
        <begin position="172"/>
        <end position="185"/>
    </location>
</feature>
<dbReference type="SUPFAM" id="SSF53098">
    <property type="entry name" value="Ribonuclease H-like"/>
    <property type="match status" value="1"/>
</dbReference>
<dbReference type="PANTHER" id="PTHR12801">
    <property type="entry name" value="RNA EXONUCLEASE REXO1 / RECO3 FAMILY MEMBER-RELATED"/>
    <property type="match status" value="1"/>
</dbReference>
<evidence type="ECO:0000259" key="5">
    <source>
        <dbReference type="SMART" id="SM00479"/>
    </source>
</evidence>
<keyword evidence="2" id="KW-0378">Hydrolase</keyword>
<evidence type="ECO:0000256" key="1">
    <source>
        <dbReference type="ARBA" id="ARBA00022722"/>
    </source>
</evidence>
<dbReference type="OMA" id="LAWELIG"/>
<dbReference type="AlphaFoldDB" id="A0A0F9XRP4"/>
<name>A0A0F9XRP4_TRIHA</name>
<accession>A0A0F9XRP4</accession>
<feature type="region of interest" description="Disordered" evidence="4">
    <location>
        <begin position="460"/>
        <end position="486"/>
    </location>
</feature>
<dbReference type="InterPro" id="IPR047021">
    <property type="entry name" value="REXO1/3/4-like"/>
</dbReference>
<dbReference type="GO" id="GO:0006364">
    <property type="term" value="P:rRNA processing"/>
    <property type="evidence" value="ECO:0007669"/>
    <property type="project" value="TreeGrafter"/>
</dbReference>
<proteinExistence type="predicted"/>
<keyword evidence="1" id="KW-0540">Nuclease</keyword>
<dbReference type="InterPro" id="IPR012337">
    <property type="entry name" value="RNaseH-like_sf"/>
</dbReference>
<dbReference type="GO" id="GO:0000027">
    <property type="term" value="P:ribosomal large subunit assembly"/>
    <property type="evidence" value="ECO:0007669"/>
    <property type="project" value="TreeGrafter"/>
</dbReference>
<evidence type="ECO:0000256" key="3">
    <source>
        <dbReference type="ARBA" id="ARBA00022839"/>
    </source>
</evidence>
<dbReference type="InterPro" id="IPR013520">
    <property type="entry name" value="Ribonucl_H"/>
</dbReference>
<dbReference type="GO" id="GO:0005634">
    <property type="term" value="C:nucleus"/>
    <property type="evidence" value="ECO:0007669"/>
    <property type="project" value="TreeGrafter"/>
</dbReference>
<protein>
    <recommendedName>
        <fullName evidence="5">Exonuclease domain-containing protein</fullName>
    </recommendedName>
</protein>
<organism evidence="6 7">
    <name type="scientific">Trichoderma harzianum</name>
    <name type="common">Hypocrea lixii</name>
    <dbReference type="NCBI Taxonomy" id="5544"/>
    <lineage>
        <taxon>Eukaryota</taxon>
        <taxon>Fungi</taxon>
        <taxon>Dikarya</taxon>
        <taxon>Ascomycota</taxon>
        <taxon>Pezizomycotina</taxon>
        <taxon>Sordariomycetes</taxon>
        <taxon>Hypocreomycetidae</taxon>
        <taxon>Hypocreales</taxon>
        <taxon>Hypocreaceae</taxon>
        <taxon>Trichoderma</taxon>
    </lineage>
</organism>
<dbReference type="Proteomes" id="UP000034112">
    <property type="component" value="Unassembled WGS sequence"/>
</dbReference>
<dbReference type="InterPro" id="IPR036397">
    <property type="entry name" value="RNaseH_sf"/>
</dbReference>
<dbReference type="Pfam" id="PF00929">
    <property type="entry name" value="RNase_T"/>
    <property type="match status" value="1"/>
</dbReference>
<reference evidence="7" key="1">
    <citation type="journal article" date="2015" name="Genome Announc.">
        <title>Draft whole-genome sequence of the biocontrol agent Trichoderma harzianum T6776.</title>
        <authorList>
            <person name="Baroncelli R."/>
            <person name="Piaggeschi G."/>
            <person name="Fiorini L."/>
            <person name="Bertolini E."/>
            <person name="Zapparata A."/>
            <person name="Pe M.E."/>
            <person name="Sarrocco S."/>
            <person name="Vannacci G."/>
        </authorList>
    </citation>
    <scope>NUCLEOTIDE SEQUENCE [LARGE SCALE GENOMIC DNA]</scope>
    <source>
        <strain evidence="7">T6776</strain>
    </source>
</reference>
<sequence>MEKLTDDSSTAFTQFTPETSEQTVLGEIWDGRRYAVPWPGNKYNIFMNDTNRVICSHDEGGLYVYDIEHDVNKQYTWLCVEKNGYFGFVNTHSGRFMGHNSHEKMHSATFQHEAWEFMTVRKHPDGGYELLMPHWWHTLKKVTSAFAAHAKSAAHLEEEAKQSQSLSASVTDSKETSTDATDSKEILTNAPPPVQLQFGDVYYTCLTHQQQDEVFNQLSAKCHPVEILEKEGYILDVEKGPATKKQKPRPSLADFQQTPQIQPATIKRRAVVVDCEMAETSDGSDELVSLYVMDFLTGEPLIDSLVIPSRPIIDWRAKIHGIDATMINEAAAHKNVLHGWAAAREELWKHVDESTILVGQSILFDFESLRLIHMRVVDSAILATEAVFNKTGKKYRKPRRRWGLQELCETFLGIQIRSGDGIHSNMEDVLAAREVVLQCLLKPDNFKEWADKAREDFWKPKEGSKNQERKKKKKAKEPTHQLAKQAAPALETIEDFYDSLDDDDVFYDFEDDTGFYMERDWFTKFGADIAYY</sequence>
<dbReference type="SMART" id="SM00479">
    <property type="entry name" value="EXOIII"/>
    <property type="match status" value="1"/>
</dbReference>
<dbReference type="OrthoDB" id="16516at2759"/>
<dbReference type="Gene3D" id="3.30.420.10">
    <property type="entry name" value="Ribonuclease H-like superfamily/Ribonuclease H"/>
    <property type="match status" value="1"/>
</dbReference>
<dbReference type="GO" id="GO:0003676">
    <property type="term" value="F:nucleic acid binding"/>
    <property type="evidence" value="ECO:0007669"/>
    <property type="project" value="InterPro"/>
</dbReference>
<gene>
    <name evidence="6" type="ORF">THAR02_05044</name>
</gene>
<evidence type="ECO:0000256" key="4">
    <source>
        <dbReference type="SAM" id="MobiDB-lite"/>
    </source>
</evidence>
<evidence type="ECO:0000313" key="6">
    <source>
        <dbReference type="EMBL" id="KKP02868.1"/>
    </source>
</evidence>